<accession>A0A7C9TQ54</accession>
<dbReference type="InterPro" id="IPR010371">
    <property type="entry name" value="YBR137W-like"/>
</dbReference>
<dbReference type="Gene3D" id="3.30.450.150">
    <property type="entry name" value="Haem-degrading domain"/>
    <property type="match status" value="1"/>
</dbReference>
<sequence length="157" mass="17008">MAHAEHDYTLAELEAAPRIDLEHFSKEDAFDLGVIAGGVIQEWSLNLAFDIVIGDDLVFRAKFGKTGAGNDPWLAGKAATARHFGEPSLLVRRRHEAAGTLFTDRTDIDHDVVKAHGGSIPIFVRGELVATATMSGEPDVVDHEACAEAISRYRATL</sequence>
<dbReference type="Pfam" id="PF03928">
    <property type="entry name" value="HbpS-like"/>
    <property type="match status" value="1"/>
</dbReference>
<dbReference type="AlphaFoldDB" id="A0A7C9TQ54"/>
<dbReference type="SUPFAM" id="SSF143744">
    <property type="entry name" value="GlcG-like"/>
    <property type="match status" value="1"/>
</dbReference>
<evidence type="ECO:0000313" key="1">
    <source>
        <dbReference type="EMBL" id="NEM90043.1"/>
    </source>
</evidence>
<organism evidence="1 2">
    <name type="scientific">Galbitalea soli</name>
    <dbReference type="NCBI Taxonomy" id="1268042"/>
    <lineage>
        <taxon>Bacteria</taxon>
        <taxon>Bacillati</taxon>
        <taxon>Actinomycetota</taxon>
        <taxon>Actinomycetes</taxon>
        <taxon>Micrococcales</taxon>
        <taxon>Microbacteriaceae</taxon>
        <taxon>Galbitalea</taxon>
    </lineage>
</organism>
<proteinExistence type="predicted"/>
<dbReference type="RefSeq" id="WP_163471724.1">
    <property type="nucleotide sequence ID" value="NZ_JAAGWZ010000001.1"/>
</dbReference>
<protein>
    <recommendedName>
        <fullName evidence="3">Heme-degrading domain-containing protein</fullName>
    </recommendedName>
</protein>
<dbReference type="InterPro" id="IPR038084">
    <property type="entry name" value="PduO/GlcC-like_sf"/>
</dbReference>
<gene>
    <name evidence="1" type="ORF">G3T37_01575</name>
</gene>
<name>A0A7C9TQ54_9MICO</name>
<evidence type="ECO:0008006" key="3">
    <source>
        <dbReference type="Google" id="ProtNLM"/>
    </source>
</evidence>
<reference evidence="1 2" key="1">
    <citation type="journal article" date="2014" name="Int. J. Syst. Evol. Microbiol.">
        <title>Description of Galbitalea soli gen. nov., sp. nov., and Frondihabitans sucicola sp. nov.</title>
        <authorList>
            <person name="Kim S.J."/>
            <person name="Lim J.M."/>
            <person name="Ahn J.H."/>
            <person name="Weon H.Y."/>
            <person name="Hamada M."/>
            <person name="Suzuki K."/>
            <person name="Ahn T.Y."/>
            <person name="Kwon S.W."/>
        </authorList>
    </citation>
    <scope>NUCLEOTIDE SEQUENCE [LARGE SCALE GENOMIC DNA]</scope>
    <source>
        <strain evidence="1 2">NBRC 108727</strain>
    </source>
</reference>
<dbReference type="EMBL" id="JAAGWZ010000001">
    <property type="protein sequence ID" value="NEM90043.1"/>
    <property type="molecule type" value="Genomic_DNA"/>
</dbReference>
<dbReference type="PANTHER" id="PTHR28255:SF1">
    <property type="entry name" value="UPF0303 PROTEIN YBR137W"/>
    <property type="match status" value="1"/>
</dbReference>
<evidence type="ECO:0000313" key="2">
    <source>
        <dbReference type="Proteomes" id="UP000479756"/>
    </source>
</evidence>
<dbReference type="PANTHER" id="PTHR28255">
    <property type="match status" value="1"/>
</dbReference>
<dbReference type="InterPro" id="IPR005624">
    <property type="entry name" value="PduO/GlcC-like"/>
</dbReference>
<keyword evidence="2" id="KW-1185">Reference proteome</keyword>
<dbReference type="Proteomes" id="UP000479756">
    <property type="component" value="Unassembled WGS sequence"/>
</dbReference>
<comment type="caution">
    <text evidence="1">The sequence shown here is derived from an EMBL/GenBank/DDBJ whole genome shotgun (WGS) entry which is preliminary data.</text>
</comment>